<keyword evidence="3" id="KW-1185">Reference proteome</keyword>
<evidence type="ECO:0000256" key="1">
    <source>
        <dbReference type="SAM" id="SignalP"/>
    </source>
</evidence>
<gene>
    <name evidence="2" type="primary">HaOG207724</name>
    <name evidence="2" type="ORF">B5X24_HaOG207724</name>
</gene>
<protein>
    <recommendedName>
        <fullName evidence="4">Single domain major allergen 2 protein</fullName>
    </recommendedName>
</protein>
<evidence type="ECO:0008006" key="4">
    <source>
        <dbReference type="Google" id="ProtNLM"/>
    </source>
</evidence>
<dbReference type="EMBL" id="KZ150046">
    <property type="protein sequence ID" value="PZC74493.1"/>
    <property type="molecule type" value="Genomic_DNA"/>
</dbReference>
<evidence type="ECO:0000313" key="3">
    <source>
        <dbReference type="Proteomes" id="UP000249218"/>
    </source>
</evidence>
<feature type="signal peptide" evidence="1">
    <location>
        <begin position="1"/>
        <end position="17"/>
    </location>
</feature>
<dbReference type="PANTHER" id="PTHR21163">
    <property type="entry name" value="PROTEIN G12"/>
    <property type="match status" value="1"/>
</dbReference>
<dbReference type="PANTHER" id="PTHR21163:SF0">
    <property type="entry name" value="GH08205P-RELATED"/>
    <property type="match status" value="1"/>
</dbReference>
<reference evidence="2 3" key="1">
    <citation type="journal article" date="2017" name="BMC Biol.">
        <title>Genomic innovations, transcriptional plasticity and gene loss underlying the evolution and divergence of two highly polyphagous and invasive Helicoverpa pest species.</title>
        <authorList>
            <person name="Pearce S.L."/>
            <person name="Clarke D.F."/>
            <person name="East P.D."/>
            <person name="Elfekih S."/>
            <person name="Gordon K.H."/>
            <person name="Jermiin L.S."/>
            <person name="McGaughran A."/>
            <person name="Oakeshott J.G."/>
            <person name="Papanikolaou A."/>
            <person name="Perera O.P."/>
            <person name="Rane R.V."/>
            <person name="Richards S."/>
            <person name="Tay W.T."/>
            <person name="Walsh T.K."/>
            <person name="Anderson A."/>
            <person name="Anderson C.J."/>
            <person name="Asgari S."/>
            <person name="Board P.G."/>
            <person name="Bretschneider A."/>
            <person name="Campbell P.M."/>
            <person name="Chertemps T."/>
            <person name="Christeller J.T."/>
            <person name="Coppin C.W."/>
            <person name="Downes S.J."/>
            <person name="Duan G."/>
            <person name="Farnsworth C.A."/>
            <person name="Good R.T."/>
            <person name="Han L.B."/>
            <person name="Han Y.C."/>
            <person name="Hatje K."/>
            <person name="Horne I."/>
            <person name="Huang Y.P."/>
            <person name="Hughes D.S."/>
            <person name="Jacquin-Joly E."/>
            <person name="James W."/>
            <person name="Jhangiani S."/>
            <person name="Kollmar M."/>
            <person name="Kuwar S.S."/>
            <person name="Li S."/>
            <person name="Liu N.Y."/>
            <person name="Maibeche M.T."/>
            <person name="Miller J.R."/>
            <person name="Montagne N."/>
            <person name="Perry T."/>
            <person name="Qu J."/>
            <person name="Song S.V."/>
            <person name="Sutton G.G."/>
            <person name="Vogel H."/>
            <person name="Walenz B.P."/>
            <person name="Xu W."/>
            <person name="Zhang H.J."/>
            <person name="Zou Z."/>
            <person name="Batterham P."/>
            <person name="Edwards O.R."/>
            <person name="Feyereisen R."/>
            <person name="Gibbs R.A."/>
            <person name="Heckel D.G."/>
            <person name="McGrath A."/>
            <person name="Robin C."/>
            <person name="Scherer S.E."/>
            <person name="Worley K.C."/>
            <person name="Wu Y.D."/>
        </authorList>
    </citation>
    <scope>NUCLEOTIDE SEQUENCE [LARGE SCALE GENOMIC DNA]</scope>
    <source>
        <strain evidence="2">Harm_GR_Male_#8</strain>
        <tissue evidence="2">Whole organism</tissue>
    </source>
</reference>
<dbReference type="AlphaFoldDB" id="A0A2W1BRV7"/>
<evidence type="ECO:0000313" key="2">
    <source>
        <dbReference type="EMBL" id="PZC74493.1"/>
    </source>
</evidence>
<dbReference type="OrthoDB" id="7882129at2759"/>
<dbReference type="Proteomes" id="UP000249218">
    <property type="component" value="Unassembled WGS sequence"/>
</dbReference>
<accession>A0A2W1BRV7</accession>
<dbReference type="InterPro" id="IPR010629">
    <property type="entry name" value="Ins_allergen"/>
</dbReference>
<keyword evidence="1" id="KW-0732">Signal</keyword>
<dbReference type="Pfam" id="PF06757">
    <property type="entry name" value="Ins_allergen_rp"/>
    <property type="match status" value="1"/>
</dbReference>
<sequence>MMKQALVVLALVGLAFSAPQARKLFHEHVEDFLDVIMEEAGHEIEHLMEHYVEYDEFWQALEYMRTNNFKDLVYEMESLPEFVAVVEFLEKDQIDIHFFIDLLNDMIENVDRKRNARHSTSGRDLSSFVRDCINEFPKDKLSALFDQKMADDEEFRTAIENLQTEEWAAVFDALWESEVFQAEVKTLAENGIDVGVFLDEIIAVFGQNKK</sequence>
<organism evidence="2 3">
    <name type="scientific">Helicoverpa armigera</name>
    <name type="common">Cotton bollworm</name>
    <name type="synonym">Heliothis armigera</name>
    <dbReference type="NCBI Taxonomy" id="29058"/>
    <lineage>
        <taxon>Eukaryota</taxon>
        <taxon>Metazoa</taxon>
        <taxon>Ecdysozoa</taxon>
        <taxon>Arthropoda</taxon>
        <taxon>Hexapoda</taxon>
        <taxon>Insecta</taxon>
        <taxon>Pterygota</taxon>
        <taxon>Neoptera</taxon>
        <taxon>Endopterygota</taxon>
        <taxon>Lepidoptera</taxon>
        <taxon>Glossata</taxon>
        <taxon>Ditrysia</taxon>
        <taxon>Noctuoidea</taxon>
        <taxon>Noctuidae</taxon>
        <taxon>Heliothinae</taxon>
        <taxon>Helicoverpa</taxon>
    </lineage>
</organism>
<proteinExistence type="predicted"/>
<feature type="chain" id="PRO_5016067097" description="Single domain major allergen 2 protein" evidence="1">
    <location>
        <begin position="18"/>
        <end position="210"/>
    </location>
</feature>
<name>A0A2W1BRV7_HELAM</name>